<evidence type="ECO:0000256" key="3">
    <source>
        <dbReference type="SAM" id="MobiDB-lite"/>
    </source>
</evidence>
<keyword evidence="4" id="KW-0969">Cilium</keyword>
<evidence type="ECO:0000256" key="2">
    <source>
        <dbReference type="ARBA" id="ARBA00022795"/>
    </source>
</evidence>
<dbReference type="InterPro" id="IPR005648">
    <property type="entry name" value="FlgD"/>
</dbReference>
<gene>
    <name evidence="4" type="ORF">J2S57_002249</name>
</gene>
<evidence type="ECO:0000313" key="4">
    <source>
        <dbReference type="EMBL" id="MDP9826500.1"/>
    </source>
</evidence>
<keyword evidence="5" id="KW-1185">Reference proteome</keyword>
<feature type="compositionally biased region" description="Low complexity" evidence="3">
    <location>
        <begin position="148"/>
        <end position="168"/>
    </location>
</feature>
<keyword evidence="4" id="KW-0966">Cell projection</keyword>
<proteinExistence type="inferred from homology"/>
<dbReference type="EMBL" id="JAUSQZ010000001">
    <property type="protein sequence ID" value="MDP9826500.1"/>
    <property type="molecule type" value="Genomic_DNA"/>
</dbReference>
<reference evidence="4 5" key="1">
    <citation type="submission" date="2023-07" db="EMBL/GenBank/DDBJ databases">
        <title>Sequencing the genomes of 1000 actinobacteria strains.</title>
        <authorList>
            <person name="Klenk H.-P."/>
        </authorList>
    </citation>
    <scope>NUCLEOTIDE SEQUENCE [LARGE SCALE GENOMIC DNA]</scope>
    <source>
        <strain evidence="4 5">DSM 44388</strain>
    </source>
</reference>
<dbReference type="RefSeq" id="WP_307241348.1">
    <property type="nucleotide sequence ID" value="NZ_JAUSQZ010000001.1"/>
</dbReference>
<keyword evidence="2" id="KW-1005">Bacterial flagellum biogenesis</keyword>
<comment type="similarity">
    <text evidence="1">Belongs to the FlgD family.</text>
</comment>
<feature type="region of interest" description="Disordered" evidence="3">
    <location>
        <begin position="144"/>
        <end position="168"/>
    </location>
</feature>
<protein>
    <submittedName>
        <fullName evidence="4">Flagellar basal-body rod modification protein FlgD</fullName>
    </submittedName>
</protein>
<organism evidence="4 5">
    <name type="scientific">Kineosporia succinea</name>
    <dbReference type="NCBI Taxonomy" id="84632"/>
    <lineage>
        <taxon>Bacteria</taxon>
        <taxon>Bacillati</taxon>
        <taxon>Actinomycetota</taxon>
        <taxon>Actinomycetes</taxon>
        <taxon>Kineosporiales</taxon>
        <taxon>Kineosporiaceae</taxon>
        <taxon>Kineosporia</taxon>
    </lineage>
</organism>
<sequence length="168" mass="17207">MPVTGNIADIINSNNTATDTSTVSRSTNSTTSDKDMFLKLLLAQMKYQDPMNPTDSTQYLSQMAQFTTVEKLEAMVDNTSSLLTASQMQSSLGMIGANVEYGVGSKAGSGIVTGITMVDGTPQLLVTPSTGAAAVKVPLGDLTSVKIGGTTTPTTPAADDSSSGEASA</sequence>
<dbReference type="Proteomes" id="UP001235712">
    <property type="component" value="Unassembled WGS sequence"/>
</dbReference>
<evidence type="ECO:0000256" key="1">
    <source>
        <dbReference type="ARBA" id="ARBA00010577"/>
    </source>
</evidence>
<keyword evidence="4" id="KW-0282">Flagellum</keyword>
<comment type="caution">
    <text evidence="4">The sequence shown here is derived from an EMBL/GenBank/DDBJ whole genome shotgun (WGS) entry which is preliminary data.</text>
</comment>
<dbReference type="Pfam" id="PF03963">
    <property type="entry name" value="FlgD"/>
    <property type="match status" value="1"/>
</dbReference>
<accession>A0ABT9P2P7</accession>
<name>A0ABT9P2P7_9ACTN</name>
<evidence type="ECO:0000313" key="5">
    <source>
        <dbReference type="Proteomes" id="UP001235712"/>
    </source>
</evidence>